<dbReference type="Proteomes" id="UP000472267">
    <property type="component" value="Chromosome 12"/>
</dbReference>
<evidence type="ECO:0000259" key="12">
    <source>
        <dbReference type="PROSITE" id="PS50853"/>
    </source>
</evidence>
<evidence type="ECO:0000256" key="11">
    <source>
        <dbReference type="SAM" id="SignalP"/>
    </source>
</evidence>
<name>A0A672IZV4_SALFA</name>
<feature type="region of interest" description="Disordered" evidence="10">
    <location>
        <begin position="477"/>
        <end position="520"/>
    </location>
</feature>
<comment type="subcellular location">
    <subcellularLocation>
        <location evidence="1">Membrane</location>
        <topology evidence="1">Single-pass type I membrane protein</topology>
    </subcellularLocation>
</comment>
<dbReference type="PANTHER" id="PTHR48423:SF1">
    <property type="entry name" value="INTERLEUKIN-27 RECEPTOR SUBUNIT ALPHA"/>
    <property type="match status" value="1"/>
</dbReference>
<evidence type="ECO:0000256" key="2">
    <source>
        <dbReference type="ARBA" id="ARBA00008921"/>
    </source>
</evidence>
<dbReference type="InterPro" id="IPR036116">
    <property type="entry name" value="FN3_sf"/>
</dbReference>
<dbReference type="SUPFAM" id="SSF49265">
    <property type="entry name" value="Fibronectin type III"/>
    <property type="match status" value="2"/>
</dbReference>
<reference evidence="13" key="2">
    <citation type="submission" date="2025-08" db="UniProtKB">
        <authorList>
            <consortium name="Ensembl"/>
        </authorList>
    </citation>
    <scope>IDENTIFICATION</scope>
</reference>
<keyword evidence="9" id="KW-0325">Glycoprotein</keyword>
<dbReference type="InParanoid" id="A0A672IZV4"/>
<organism evidence="13 14">
    <name type="scientific">Salarias fasciatus</name>
    <name type="common">Jewelled blenny</name>
    <name type="synonym">Blennius fasciatus</name>
    <dbReference type="NCBI Taxonomy" id="181472"/>
    <lineage>
        <taxon>Eukaryota</taxon>
        <taxon>Metazoa</taxon>
        <taxon>Chordata</taxon>
        <taxon>Craniata</taxon>
        <taxon>Vertebrata</taxon>
        <taxon>Euteleostomi</taxon>
        <taxon>Actinopterygii</taxon>
        <taxon>Neopterygii</taxon>
        <taxon>Teleostei</taxon>
        <taxon>Neoteleostei</taxon>
        <taxon>Acanthomorphata</taxon>
        <taxon>Ovalentaria</taxon>
        <taxon>Blenniimorphae</taxon>
        <taxon>Blenniiformes</taxon>
        <taxon>Blennioidei</taxon>
        <taxon>Blenniidae</taxon>
        <taxon>Salariinae</taxon>
        <taxon>Salarias</taxon>
    </lineage>
</organism>
<keyword evidence="5" id="KW-0677">Repeat</keyword>
<sequence length="636" mass="69850">MAVFFLKLSSITCAVLSLHRFVLSSATEVKVIQSELKLCGENQRVCVTEPTDCDPPSPSSVQRDLNMWCSYHQSESGDSSMTCGWSLDSESMIFTTWSEPRTVTLYQAVQPPRPSLTPLSEDSLLVSWRSSADGSCRLRHRLNHTHVWTQAPGSVPVSADQNASYVMKGLLPFTVYSAAVSCRTTSGGVWTVWSADASERTRDRAPSSAPEVCYRVEGTHPDGSLLLRLLWKVCRIQRGPGFRVLGYTVRYSPGGLTHNVTGETAVLTVKEHNGSATVAAFNTAGSGPATRVQIDPQGHSVLPAVRHLWISSLRPGDEALRVQWRCPEGLPSAPPLGHYLLTRVKCSIDHVSSDVDPKKPYLVSVFPVYKQQCGPAQSLPASVQRGALVEAAGLKVVSFNKTSVTVMWAWQQKRGPMRVESYRAMLKGDRHTQTRSIWPDQNRLTFSNLTPSTEYSLHLLADDSSTHIVQQKTHFGVRTASRPSPTLGTARRAAGRRTPALRSGSLSQFSETFKEESPTKRITSCRLQQKLTERKILDLRGFQVTGSLIVVSPSSRLLEDPALTASRPGHKPDPHWAQTPGEGRVEPAHLPAGYQVICSSDYLMSSVLLGGQTDGSDLVCEADYRNPEQSDRPDVH</sequence>
<evidence type="ECO:0000313" key="13">
    <source>
        <dbReference type="Ensembl" id="ENSSFAP00005047508.1"/>
    </source>
</evidence>
<evidence type="ECO:0000256" key="3">
    <source>
        <dbReference type="ARBA" id="ARBA00022692"/>
    </source>
</evidence>
<feature type="signal peptide" evidence="11">
    <location>
        <begin position="1"/>
        <end position="26"/>
    </location>
</feature>
<evidence type="ECO:0000256" key="10">
    <source>
        <dbReference type="SAM" id="MobiDB-lite"/>
    </source>
</evidence>
<dbReference type="OMA" id="PCEENDR"/>
<keyword evidence="6" id="KW-1133">Transmembrane helix</keyword>
<dbReference type="InterPro" id="IPR003961">
    <property type="entry name" value="FN3_dom"/>
</dbReference>
<keyword evidence="14" id="KW-1185">Reference proteome</keyword>
<dbReference type="Ensembl" id="ENSSFAT00005049107.1">
    <property type="protein sequence ID" value="ENSSFAP00005047508.1"/>
    <property type="gene ID" value="ENSSFAG00005023105.1"/>
</dbReference>
<evidence type="ECO:0000256" key="9">
    <source>
        <dbReference type="ARBA" id="ARBA00023180"/>
    </source>
</evidence>
<keyword evidence="4 11" id="KW-0732">Signal</keyword>
<dbReference type="GO" id="GO:0005886">
    <property type="term" value="C:plasma membrane"/>
    <property type="evidence" value="ECO:0007669"/>
    <property type="project" value="UniProtKB-ARBA"/>
</dbReference>
<comment type="similarity">
    <text evidence="2">Belongs to the type I cytokine receptor family. Type 2 subfamily.</text>
</comment>
<evidence type="ECO:0000256" key="7">
    <source>
        <dbReference type="ARBA" id="ARBA00023136"/>
    </source>
</evidence>
<evidence type="ECO:0000256" key="5">
    <source>
        <dbReference type="ARBA" id="ARBA00022737"/>
    </source>
</evidence>
<dbReference type="Pfam" id="PF00041">
    <property type="entry name" value="fn3"/>
    <property type="match status" value="1"/>
</dbReference>
<reference evidence="13" key="1">
    <citation type="submission" date="2019-06" db="EMBL/GenBank/DDBJ databases">
        <authorList>
            <consortium name="Wellcome Sanger Institute Data Sharing"/>
        </authorList>
    </citation>
    <scope>NUCLEOTIDE SEQUENCE [LARGE SCALE GENOMIC DNA]</scope>
</reference>
<dbReference type="PROSITE" id="PS50853">
    <property type="entry name" value="FN3"/>
    <property type="match status" value="1"/>
</dbReference>
<dbReference type="InterPro" id="IPR052672">
    <property type="entry name" value="Type1_Cytokine_Rcpt_Type2"/>
</dbReference>
<proteinExistence type="inferred from homology"/>
<evidence type="ECO:0000256" key="6">
    <source>
        <dbReference type="ARBA" id="ARBA00022989"/>
    </source>
</evidence>
<keyword evidence="3" id="KW-0812">Transmembrane</keyword>
<dbReference type="InterPro" id="IPR013783">
    <property type="entry name" value="Ig-like_fold"/>
</dbReference>
<evidence type="ECO:0000313" key="14">
    <source>
        <dbReference type="Proteomes" id="UP000472267"/>
    </source>
</evidence>
<dbReference type="Gene3D" id="2.60.40.10">
    <property type="entry name" value="Immunoglobulins"/>
    <property type="match status" value="2"/>
</dbReference>
<accession>A0A672IZV4</accession>
<keyword evidence="7" id="KW-0472">Membrane</keyword>
<protein>
    <recommendedName>
        <fullName evidence="12">Fibronectin type-III domain-containing protein</fullName>
    </recommendedName>
</protein>
<evidence type="ECO:0000256" key="8">
    <source>
        <dbReference type="ARBA" id="ARBA00023170"/>
    </source>
</evidence>
<feature type="domain" description="Fibronectin type-III" evidence="12">
    <location>
        <begin position="108"/>
        <end position="204"/>
    </location>
</feature>
<evidence type="ECO:0000256" key="4">
    <source>
        <dbReference type="ARBA" id="ARBA00022729"/>
    </source>
</evidence>
<dbReference type="PANTHER" id="PTHR48423">
    <property type="entry name" value="INTERLEUKIN-27 RECEPTOR SUBUNIT ALPHA"/>
    <property type="match status" value="1"/>
</dbReference>
<dbReference type="AlphaFoldDB" id="A0A672IZV4"/>
<reference evidence="13" key="3">
    <citation type="submission" date="2025-09" db="UniProtKB">
        <authorList>
            <consortium name="Ensembl"/>
        </authorList>
    </citation>
    <scope>IDENTIFICATION</scope>
</reference>
<gene>
    <name evidence="13" type="primary">LOC115398667</name>
</gene>
<dbReference type="CDD" id="cd00063">
    <property type="entry name" value="FN3"/>
    <property type="match status" value="1"/>
</dbReference>
<feature type="chain" id="PRO_5025602089" description="Fibronectin type-III domain-containing protein" evidence="11">
    <location>
        <begin position="27"/>
        <end position="636"/>
    </location>
</feature>
<keyword evidence="8" id="KW-0675">Receptor</keyword>
<feature type="compositionally biased region" description="Low complexity" evidence="10">
    <location>
        <begin position="485"/>
        <end position="502"/>
    </location>
</feature>
<evidence type="ECO:0000256" key="1">
    <source>
        <dbReference type="ARBA" id="ARBA00004479"/>
    </source>
</evidence>
<dbReference type="SMART" id="SM00060">
    <property type="entry name" value="FN3"/>
    <property type="match status" value="3"/>
</dbReference>